<gene>
    <name evidence="1" type="ORF">POCTA_138.1.T1190022</name>
</gene>
<accession>A0A8S1XDZ3</accession>
<keyword evidence="2" id="KW-1185">Reference proteome</keyword>
<protein>
    <submittedName>
        <fullName evidence="1">Uncharacterized protein</fullName>
    </submittedName>
</protein>
<sequence>MWRFQSQQRYGSTNWLTLQNNQTQNSLEQSKERQCNLTQIPFAAKDKNIMRKSPVHQTLRSFKNKLPTNSIRSLKLKRTKGWLEQVECYNLNQEAALKCNDFQTWYNYDVRYNLRKRQAIKKIRVTIPQQAKGKQTIEEQLMKSAILFNQPNLKKAFQNIKRMATLNPSKKKEAGIFRGFKDDQDNIHIHSDTEQNFAEKCISDSYTLYRRDSKAIKNSYQRNLIQVVQFVANMKMLEKKKMKYYDY</sequence>
<evidence type="ECO:0000313" key="2">
    <source>
        <dbReference type="Proteomes" id="UP000683925"/>
    </source>
</evidence>
<dbReference type="Proteomes" id="UP000683925">
    <property type="component" value="Unassembled WGS sequence"/>
</dbReference>
<comment type="caution">
    <text evidence="1">The sequence shown here is derived from an EMBL/GenBank/DDBJ whole genome shotgun (WGS) entry which is preliminary data.</text>
</comment>
<organism evidence="1 2">
    <name type="scientific">Paramecium octaurelia</name>
    <dbReference type="NCBI Taxonomy" id="43137"/>
    <lineage>
        <taxon>Eukaryota</taxon>
        <taxon>Sar</taxon>
        <taxon>Alveolata</taxon>
        <taxon>Ciliophora</taxon>
        <taxon>Intramacronucleata</taxon>
        <taxon>Oligohymenophorea</taxon>
        <taxon>Peniculida</taxon>
        <taxon>Parameciidae</taxon>
        <taxon>Paramecium</taxon>
    </lineage>
</organism>
<reference evidence="1" key="1">
    <citation type="submission" date="2021-01" db="EMBL/GenBank/DDBJ databases">
        <authorList>
            <consortium name="Genoscope - CEA"/>
            <person name="William W."/>
        </authorList>
    </citation>
    <scope>NUCLEOTIDE SEQUENCE</scope>
</reference>
<dbReference type="AlphaFoldDB" id="A0A8S1XDZ3"/>
<dbReference type="EMBL" id="CAJJDP010000119">
    <property type="protein sequence ID" value="CAD8199274.1"/>
    <property type="molecule type" value="Genomic_DNA"/>
</dbReference>
<evidence type="ECO:0000313" key="1">
    <source>
        <dbReference type="EMBL" id="CAD8199274.1"/>
    </source>
</evidence>
<proteinExistence type="predicted"/>
<name>A0A8S1XDZ3_PAROT</name>